<keyword evidence="3" id="KW-1185">Reference proteome</keyword>
<feature type="region of interest" description="Disordered" evidence="1">
    <location>
        <begin position="1"/>
        <end position="30"/>
    </location>
</feature>
<organism evidence="2 3">
    <name type="scientific">Sistotremastrum niveocremeum HHB9708</name>
    <dbReference type="NCBI Taxonomy" id="1314777"/>
    <lineage>
        <taxon>Eukaryota</taxon>
        <taxon>Fungi</taxon>
        <taxon>Dikarya</taxon>
        <taxon>Basidiomycota</taxon>
        <taxon>Agaricomycotina</taxon>
        <taxon>Agaricomycetes</taxon>
        <taxon>Sistotremastrales</taxon>
        <taxon>Sistotremastraceae</taxon>
        <taxon>Sertulicium</taxon>
        <taxon>Sertulicium niveocremeum</taxon>
    </lineage>
</organism>
<protein>
    <submittedName>
        <fullName evidence="2">Uncharacterized protein</fullName>
    </submittedName>
</protein>
<evidence type="ECO:0000313" key="2">
    <source>
        <dbReference type="EMBL" id="KZS90793.1"/>
    </source>
</evidence>
<sequence length="144" mass="16244">MGYRGRRTDETVDKAKSTLPMGINGSSDDEQGQTYMQTICGHWMNETLTFQTSAQFHTFLAAAPRPIHNTTVLLSWYNGGAAPTTLIGYPIGSSMMKWVLPVLRGRGWYKRPMLRISRSGGRGKRVLREFPEAERYSQRVLAES</sequence>
<reference evidence="2 3" key="1">
    <citation type="journal article" date="2016" name="Mol. Biol. Evol.">
        <title>Comparative Genomics of Early-Diverging Mushroom-Forming Fungi Provides Insights into the Origins of Lignocellulose Decay Capabilities.</title>
        <authorList>
            <person name="Nagy L.G."/>
            <person name="Riley R."/>
            <person name="Tritt A."/>
            <person name="Adam C."/>
            <person name="Daum C."/>
            <person name="Floudas D."/>
            <person name="Sun H."/>
            <person name="Yadav J.S."/>
            <person name="Pangilinan J."/>
            <person name="Larsson K.H."/>
            <person name="Matsuura K."/>
            <person name="Barry K."/>
            <person name="Labutti K."/>
            <person name="Kuo R."/>
            <person name="Ohm R.A."/>
            <person name="Bhattacharya S.S."/>
            <person name="Shirouzu T."/>
            <person name="Yoshinaga Y."/>
            <person name="Martin F.M."/>
            <person name="Grigoriev I.V."/>
            <person name="Hibbett D.S."/>
        </authorList>
    </citation>
    <scope>NUCLEOTIDE SEQUENCE [LARGE SCALE GENOMIC DNA]</scope>
    <source>
        <strain evidence="2 3">HHB9708</strain>
    </source>
</reference>
<proteinExistence type="predicted"/>
<gene>
    <name evidence="2" type="ORF">SISNIDRAFT_518965</name>
</gene>
<dbReference type="Proteomes" id="UP000076722">
    <property type="component" value="Unassembled WGS sequence"/>
</dbReference>
<evidence type="ECO:0000313" key="3">
    <source>
        <dbReference type="Proteomes" id="UP000076722"/>
    </source>
</evidence>
<name>A0A164RQX4_9AGAM</name>
<dbReference type="AlphaFoldDB" id="A0A164RQX4"/>
<feature type="compositionally biased region" description="Basic and acidic residues" evidence="1">
    <location>
        <begin position="1"/>
        <end position="16"/>
    </location>
</feature>
<evidence type="ECO:0000256" key="1">
    <source>
        <dbReference type="SAM" id="MobiDB-lite"/>
    </source>
</evidence>
<accession>A0A164RQX4</accession>
<dbReference type="EMBL" id="KV419419">
    <property type="protein sequence ID" value="KZS90793.1"/>
    <property type="molecule type" value="Genomic_DNA"/>
</dbReference>